<dbReference type="UniPathway" id="UPA00219"/>
<dbReference type="RefSeq" id="WP_281258702.1">
    <property type="nucleotide sequence ID" value="NZ_QBKR01000012.1"/>
</dbReference>
<evidence type="ECO:0000256" key="5">
    <source>
        <dbReference type="ARBA" id="ARBA00023235"/>
    </source>
</evidence>
<name>A0A2T6BTH5_9BACL</name>
<comment type="catalytic activity">
    <reaction evidence="1 8">
        <text>L-glutamate = D-glutamate</text>
        <dbReference type="Rhea" id="RHEA:12813"/>
        <dbReference type="ChEBI" id="CHEBI:29985"/>
        <dbReference type="ChEBI" id="CHEBI:29986"/>
        <dbReference type="EC" id="5.1.1.3"/>
    </reaction>
</comment>
<dbReference type="PANTHER" id="PTHR21198">
    <property type="entry name" value="GLUTAMATE RACEMASE"/>
    <property type="match status" value="1"/>
</dbReference>
<gene>
    <name evidence="8" type="primary">murI</name>
    <name evidence="9" type="ORF">C8P63_11244</name>
</gene>
<evidence type="ECO:0000256" key="7">
    <source>
        <dbReference type="ARBA" id="ARBA00070053"/>
    </source>
</evidence>
<feature type="binding site" evidence="8">
    <location>
        <begin position="79"/>
        <end position="80"/>
    </location>
    <ligand>
        <name>substrate</name>
    </ligand>
</feature>
<dbReference type="HAMAP" id="MF_00258">
    <property type="entry name" value="Glu_racemase"/>
    <property type="match status" value="1"/>
</dbReference>
<dbReference type="InterPro" id="IPR001920">
    <property type="entry name" value="Asp/Glu_race"/>
</dbReference>
<organism evidence="9 10">
    <name type="scientific">Melghirimyces profundicolus</name>
    <dbReference type="NCBI Taxonomy" id="1242148"/>
    <lineage>
        <taxon>Bacteria</taxon>
        <taxon>Bacillati</taxon>
        <taxon>Bacillota</taxon>
        <taxon>Bacilli</taxon>
        <taxon>Bacillales</taxon>
        <taxon>Thermoactinomycetaceae</taxon>
        <taxon>Melghirimyces</taxon>
    </lineage>
</organism>
<dbReference type="GO" id="GO:0042802">
    <property type="term" value="F:identical protein binding"/>
    <property type="evidence" value="ECO:0007669"/>
    <property type="project" value="UniProtKB-ARBA"/>
</dbReference>
<dbReference type="GO" id="GO:0071555">
    <property type="term" value="P:cell wall organization"/>
    <property type="evidence" value="ECO:0007669"/>
    <property type="project" value="UniProtKB-KW"/>
</dbReference>
<evidence type="ECO:0000313" key="10">
    <source>
        <dbReference type="Proteomes" id="UP000244240"/>
    </source>
</evidence>
<feature type="binding site" evidence="8">
    <location>
        <begin position="15"/>
        <end position="16"/>
    </location>
    <ligand>
        <name>substrate</name>
    </ligand>
</feature>
<evidence type="ECO:0000256" key="4">
    <source>
        <dbReference type="ARBA" id="ARBA00022984"/>
    </source>
</evidence>
<dbReference type="FunFam" id="3.40.50.1860:FF:000002">
    <property type="entry name" value="Glutamate racemase"/>
    <property type="match status" value="1"/>
</dbReference>
<comment type="caution">
    <text evidence="9">The sequence shown here is derived from an EMBL/GenBank/DDBJ whole genome shotgun (WGS) entry which is preliminary data.</text>
</comment>
<dbReference type="PROSITE" id="PS00924">
    <property type="entry name" value="ASP_GLU_RACEMASE_2"/>
    <property type="match status" value="1"/>
</dbReference>
<dbReference type="EMBL" id="QBKR01000012">
    <property type="protein sequence ID" value="PTX59349.1"/>
    <property type="molecule type" value="Genomic_DNA"/>
</dbReference>
<evidence type="ECO:0000256" key="8">
    <source>
        <dbReference type="HAMAP-Rule" id="MF_00258"/>
    </source>
</evidence>
<reference evidence="9 10" key="1">
    <citation type="submission" date="2018-04" db="EMBL/GenBank/DDBJ databases">
        <title>Genomic Encyclopedia of Archaeal and Bacterial Type Strains, Phase II (KMG-II): from individual species to whole genera.</title>
        <authorList>
            <person name="Goeker M."/>
        </authorList>
    </citation>
    <scope>NUCLEOTIDE SEQUENCE [LARGE SCALE GENOMIC DNA]</scope>
    <source>
        <strain evidence="9 10">DSM 45787</strain>
    </source>
</reference>
<dbReference type="EC" id="5.1.1.3" evidence="2 8"/>
<keyword evidence="4 8" id="KW-0573">Peptidoglycan synthesis</keyword>
<feature type="active site" description="Proton donor/acceptor" evidence="8">
    <location>
        <position position="189"/>
    </location>
</feature>
<dbReference type="GO" id="GO:0009252">
    <property type="term" value="P:peptidoglycan biosynthetic process"/>
    <property type="evidence" value="ECO:0007669"/>
    <property type="project" value="UniProtKB-UniRule"/>
</dbReference>
<evidence type="ECO:0000313" key="9">
    <source>
        <dbReference type="EMBL" id="PTX59349.1"/>
    </source>
</evidence>
<dbReference type="InterPro" id="IPR033134">
    <property type="entry name" value="Asp/Glu_racemase_AS_2"/>
</dbReference>
<comment type="pathway">
    <text evidence="8">Cell wall biogenesis; peptidoglycan biosynthesis.</text>
</comment>
<keyword evidence="10" id="KW-1185">Reference proteome</keyword>
<dbReference type="PROSITE" id="PS00923">
    <property type="entry name" value="ASP_GLU_RACEMASE_1"/>
    <property type="match status" value="1"/>
</dbReference>
<dbReference type="AlphaFoldDB" id="A0A2T6BTH5"/>
<keyword evidence="3 8" id="KW-0133">Cell shape</keyword>
<dbReference type="NCBIfam" id="TIGR00067">
    <property type="entry name" value="glut_race"/>
    <property type="match status" value="1"/>
</dbReference>
<comment type="function">
    <text evidence="8">Provides the (R)-glutamate required for cell wall biosynthesis.</text>
</comment>
<proteinExistence type="inferred from homology"/>
<evidence type="ECO:0000256" key="2">
    <source>
        <dbReference type="ARBA" id="ARBA00013090"/>
    </source>
</evidence>
<dbReference type="GO" id="GO:0008360">
    <property type="term" value="P:regulation of cell shape"/>
    <property type="evidence" value="ECO:0007669"/>
    <property type="project" value="UniProtKB-KW"/>
</dbReference>
<dbReference type="Proteomes" id="UP000244240">
    <property type="component" value="Unassembled WGS sequence"/>
</dbReference>
<dbReference type="Pfam" id="PF01177">
    <property type="entry name" value="Asp_Glu_race"/>
    <property type="match status" value="1"/>
</dbReference>
<evidence type="ECO:0000256" key="3">
    <source>
        <dbReference type="ARBA" id="ARBA00022960"/>
    </source>
</evidence>
<feature type="binding site" evidence="8">
    <location>
        <begin position="190"/>
        <end position="191"/>
    </location>
    <ligand>
        <name>substrate</name>
    </ligand>
</feature>
<keyword evidence="5 8" id="KW-0413">Isomerase</keyword>
<comment type="similarity">
    <text evidence="8">Belongs to the aspartate/glutamate racemases family.</text>
</comment>
<dbReference type="InterPro" id="IPR004391">
    <property type="entry name" value="Glu_race"/>
</dbReference>
<dbReference type="NCBIfam" id="NF002035">
    <property type="entry name" value="PRK00865.1-3"/>
    <property type="match status" value="1"/>
</dbReference>
<dbReference type="InterPro" id="IPR015942">
    <property type="entry name" value="Asp/Glu/hydantoin_racemase"/>
</dbReference>
<feature type="binding site" evidence="8">
    <location>
        <begin position="47"/>
        <end position="48"/>
    </location>
    <ligand>
        <name>substrate</name>
    </ligand>
</feature>
<dbReference type="InterPro" id="IPR018187">
    <property type="entry name" value="Asp/Glu_racemase_AS_1"/>
</dbReference>
<keyword evidence="6 8" id="KW-0961">Cell wall biogenesis/degradation</keyword>
<dbReference type="SUPFAM" id="SSF53681">
    <property type="entry name" value="Aspartate/glutamate racemase"/>
    <property type="match status" value="2"/>
</dbReference>
<evidence type="ECO:0000256" key="6">
    <source>
        <dbReference type="ARBA" id="ARBA00023316"/>
    </source>
</evidence>
<dbReference type="GO" id="GO:0008881">
    <property type="term" value="F:glutamate racemase activity"/>
    <property type="evidence" value="ECO:0007669"/>
    <property type="project" value="UniProtKB-UniRule"/>
</dbReference>
<protein>
    <recommendedName>
        <fullName evidence="7 8">Glutamate racemase</fullName>
        <ecNumber evidence="2 8">5.1.1.3</ecNumber>
    </recommendedName>
</protein>
<sequence length="280" mass="30376">MTDQISSQSAVGILDSGVGGLTVVKEVFRQLPKERVLYFGDTLRCPYGPRTPEEVRRFTLEIVRYLSLYPLKALVIACNTATAAALEEVRRNVSVPVLGVIEPGARAAITLSSHGRVGVIGTEGTIRSSAYERALKQIDPDLYVVSHSCPTLVPLVESGGEDTPQARQIVRLALSPLKKHRLDSLILGCTHYPLISGLIGREMGSGVTLISSAEETARELSAVLHHKGLLYEGPARQPHDHLFFTSGRPEAFRSIAENWLAQRVSVEPVVLPALEESPVG</sequence>
<dbReference type="Gene3D" id="3.40.50.1860">
    <property type="match status" value="2"/>
</dbReference>
<accession>A0A2T6BTH5</accession>
<evidence type="ECO:0000256" key="1">
    <source>
        <dbReference type="ARBA" id="ARBA00001602"/>
    </source>
</evidence>
<dbReference type="PANTHER" id="PTHR21198:SF2">
    <property type="entry name" value="GLUTAMATE RACEMASE"/>
    <property type="match status" value="1"/>
</dbReference>
<feature type="active site" description="Proton donor/acceptor" evidence="8">
    <location>
        <position position="78"/>
    </location>
</feature>